<dbReference type="PANTHER" id="PTHR11054">
    <property type="entry name" value="6-PHOSPHOGLUCONOLACTONASE"/>
    <property type="match status" value="1"/>
</dbReference>
<dbReference type="PANTHER" id="PTHR11054:SF0">
    <property type="entry name" value="6-PHOSPHOGLUCONOLACTONASE"/>
    <property type="match status" value="1"/>
</dbReference>
<comment type="pathway">
    <text evidence="3 7">Carbohydrate degradation; pentose phosphate pathway; D-ribulose 5-phosphate from D-glucose 6-phosphate (oxidative stage): step 2/3.</text>
</comment>
<keyword evidence="10" id="KW-1185">Reference proteome</keyword>
<dbReference type="InterPro" id="IPR039104">
    <property type="entry name" value="6PGL"/>
</dbReference>
<evidence type="ECO:0000313" key="9">
    <source>
        <dbReference type="EMBL" id="USR91399.1"/>
    </source>
</evidence>
<dbReference type="EMBL" id="CP098611">
    <property type="protein sequence ID" value="USR91399.1"/>
    <property type="molecule type" value="Genomic_DNA"/>
</dbReference>
<dbReference type="InterPro" id="IPR037171">
    <property type="entry name" value="NagB/RpiA_transferase-like"/>
</dbReference>
<evidence type="ECO:0000259" key="8">
    <source>
        <dbReference type="Pfam" id="PF01182"/>
    </source>
</evidence>
<dbReference type="RefSeq" id="WP_252663424.1">
    <property type="nucleotide sequence ID" value="NZ_CP098611.1"/>
</dbReference>
<dbReference type="InterPro" id="IPR005900">
    <property type="entry name" value="6-phosphogluconolactonase_DevB"/>
</dbReference>
<evidence type="ECO:0000256" key="6">
    <source>
        <dbReference type="ARBA" id="ARBA00020337"/>
    </source>
</evidence>
<reference evidence="9" key="1">
    <citation type="submission" date="2022-06" db="EMBL/GenBank/DDBJ databases">
        <title>Genome sequence of Phormidium yuhuli AB48 isolated from an industrial photobioreactor environment.</title>
        <authorList>
            <person name="Qiu Y."/>
            <person name="Noonan A.J.C."/>
            <person name="Dofher K."/>
            <person name="Koch M."/>
            <person name="Kieft B."/>
            <person name="Lin X."/>
            <person name="Ziels R.M."/>
            <person name="Hallam S.J."/>
        </authorList>
    </citation>
    <scope>NUCLEOTIDE SEQUENCE</scope>
    <source>
        <strain evidence="9">AB48</strain>
    </source>
</reference>
<dbReference type="InterPro" id="IPR006148">
    <property type="entry name" value="Glc/Gal-6P_isomerase"/>
</dbReference>
<evidence type="ECO:0000256" key="2">
    <source>
        <dbReference type="ARBA" id="ARBA00002681"/>
    </source>
</evidence>
<evidence type="ECO:0000256" key="5">
    <source>
        <dbReference type="ARBA" id="ARBA00013198"/>
    </source>
</evidence>
<comment type="function">
    <text evidence="2 7">Hydrolysis of 6-phosphogluconolactone to 6-phosphogluconate.</text>
</comment>
<dbReference type="NCBIfam" id="TIGR01198">
    <property type="entry name" value="pgl"/>
    <property type="match status" value="1"/>
</dbReference>
<dbReference type="SUPFAM" id="SSF100950">
    <property type="entry name" value="NagB/RpiA/CoA transferase-like"/>
    <property type="match status" value="1"/>
</dbReference>
<gene>
    <name evidence="7 9" type="primary">pgl</name>
    <name evidence="9" type="ORF">NEA10_01260</name>
</gene>
<comment type="catalytic activity">
    <reaction evidence="1 7">
        <text>6-phospho-D-glucono-1,5-lactone + H2O = 6-phospho-D-gluconate + H(+)</text>
        <dbReference type="Rhea" id="RHEA:12556"/>
        <dbReference type="ChEBI" id="CHEBI:15377"/>
        <dbReference type="ChEBI" id="CHEBI:15378"/>
        <dbReference type="ChEBI" id="CHEBI:57955"/>
        <dbReference type="ChEBI" id="CHEBI:58759"/>
        <dbReference type="EC" id="3.1.1.31"/>
    </reaction>
</comment>
<evidence type="ECO:0000256" key="1">
    <source>
        <dbReference type="ARBA" id="ARBA00000832"/>
    </source>
</evidence>
<feature type="domain" description="Glucosamine/galactosamine-6-phosphate isomerase" evidence="8">
    <location>
        <begin position="9"/>
        <end position="229"/>
    </location>
</feature>
<evidence type="ECO:0000256" key="4">
    <source>
        <dbReference type="ARBA" id="ARBA00010662"/>
    </source>
</evidence>
<protein>
    <recommendedName>
        <fullName evidence="6 7">6-phosphogluconolactonase</fullName>
        <shortName evidence="7">6PGL</shortName>
        <ecNumber evidence="5 7">3.1.1.31</ecNumber>
    </recommendedName>
</protein>
<comment type="similarity">
    <text evidence="4 7">Belongs to the glucosamine/galactosamine-6-phosphate isomerase family. 6-phosphogluconolactonase subfamily.</text>
</comment>
<dbReference type="CDD" id="cd01400">
    <property type="entry name" value="6PGL"/>
    <property type="match status" value="1"/>
</dbReference>
<accession>A0ABY5AQ97</accession>
<evidence type="ECO:0000313" key="10">
    <source>
        <dbReference type="Proteomes" id="UP001056708"/>
    </source>
</evidence>
<dbReference type="Gene3D" id="3.40.50.1360">
    <property type="match status" value="1"/>
</dbReference>
<dbReference type="EC" id="3.1.1.31" evidence="5 7"/>
<evidence type="ECO:0000256" key="3">
    <source>
        <dbReference type="ARBA" id="ARBA00004961"/>
    </source>
</evidence>
<sequence>MTQHIEVLPDKTALVQRSTALIVEKIQTAIAQRGTCTIALSGGSTPKPIYEAIARHDLPWDQLHIFWGDERYVPPDHPDSNQRMAREAWLDQVALPPGNIHPMPTGSQDPETDADCYDQQLKTFFNLESDVFPCFDIMLLGMGDDGHTASLFPHTEALEICDRRVTVGNKDGDPRITLTVPVINLSRTIVFAIAGENKQGALAQVFASEGDEYTYPSRLIQPVDGEIWWLLDGEAGAQVTATVS</sequence>
<dbReference type="GO" id="GO:0017057">
    <property type="term" value="F:6-phosphogluconolactonase activity"/>
    <property type="evidence" value="ECO:0007669"/>
    <property type="project" value="UniProtKB-EC"/>
</dbReference>
<dbReference type="Pfam" id="PF01182">
    <property type="entry name" value="Glucosamine_iso"/>
    <property type="match status" value="1"/>
</dbReference>
<name>A0ABY5AQ97_9CYAN</name>
<organism evidence="9 10">
    <name type="scientific">Phormidium yuhuli AB48</name>
    <dbReference type="NCBI Taxonomy" id="2940671"/>
    <lineage>
        <taxon>Bacteria</taxon>
        <taxon>Bacillati</taxon>
        <taxon>Cyanobacteriota</taxon>
        <taxon>Cyanophyceae</taxon>
        <taxon>Oscillatoriophycideae</taxon>
        <taxon>Oscillatoriales</taxon>
        <taxon>Oscillatoriaceae</taxon>
        <taxon>Phormidium</taxon>
        <taxon>Phormidium yuhuli</taxon>
    </lineage>
</organism>
<proteinExistence type="inferred from homology"/>
<keyword evidence="7 9" id="KW-0378">Hydrolase</keyword>
<evidence type="ECO:0000256" key="7">
    <source>
        <dbReference type="RuleBase" id="RU365095"/>
    </source>
</evidence>
<dbReference type="Proteomes" id="UP001056708">
    <property type="component" value="Chromosome"/>
</dbReference>